<evidence type="ECO:0000256" key="1">
    <source>
        <dbReference type="ARBA" id="ARBA00023118"/>
    </source>
</evidence>
<sequence>MTFDLYADLAALQVCPKSGPLPCGLVSGFVDGCTAFSAWDGKGKNDARNCYTKHAKSADLRLEDALALDPEPQPLLPGWLAIKITFTLTGPWYSKDDRPFHVLDNPLRKDRVFGVPFMAAASWKGLLRWAMRMTMGLIGPEPVKDERKRREAELAVLHLFGNEKGERDLFQRGALAFYPTWFSKIGFEVINPHSRKTRAGTQPIPYEVVPAGTKGTLKLLYSPLPEAEGHAQLDRPAAISQLLDAVWDLLTVYGFSAKRTAGWGAATITKVKVIGRAGEKEGSLEEVKAALPTLLTSGGTP</sequence>
<dbReference type="EMBL" id="SMAK01000005">
    <property type="protein sequence ID" value="TCT10534.1"/>
    <property type="molecule type" value="Genomic_DNA"/>
</dbReference>
<proteinExistence type="predicted"/>
<feature type="domain" description="CRISPR type III-associated protein" evidence="2">
    <location>
        <begin position="85"/>
        <end position="265"/>
    </location>
</feature>
<name>A0A4R3MAB8_9HYPH</name>
<dbReference type="GO" id="GO:0051607">
    <property type="term" value="P:defense response to virus"/>
    <property type="evidence" value="ECO:0007669"/>
    <property type="project" value="UniProtKB-KW"/>
</dbReference>
<dbReference type="Proteomes" id="UP000295678">
    <property type="component" value="Unassembled WGS sequence"/>
</dbReference>
<reference evidence="3 4" key="1">
    <citation type="submission" date="2019-03" db="EMBL/GenBank/DDBJ databases">
        <title>Genomic Encyclopedia of Type Strains, Phase IV (KMG-IV): sequencing the most valuable type-strain genomes for metagenomic binning, comparative biology and taxonomic classification.</title>
        <authorList>
            <person name="Goeker M."/>
        </authorList>
    </citation>
    <scope>NUCLEOTIDE SEQUENCE [LARGE SCALE GENOMIC DNA]</scope>
    <source>
        <strain evidence="3 4">DSM 19345</strain>
    </source>
</reference>
<dbReference type="OrthoDB" id="5501881at2"/>
<evidence type="ECO:0000313" key="4">
    <source>
        <dbReference type="Proteomes" id="UP000295678"/>
    </source>
</evidence>
<dbReference type="RefSeq" id="WP_132806397.1">
    <property type="nucleotide sequence ID" value="NZ_SMAK01000005.1"/>
</dbReference>
<dbReference type="CDD" id="cd09726">
    <property type="entry name" value="RAMP_I_III"/>
    <property type="match status" value="1"/>
</dbReference>
<dbReference type="InterPro" id="IPR005537">
    <property type="entry name" value="RAMP_III_fam"/>
</dbReference>
<keyword evidence="4" id="KW-1185">Reference proteome</keyword>
<gene>
    <name evidence="3" type="ORF">EDC22_10531</name>
</gene>
<keyword evidence="1" id="KW-0051">Antiviral defense</keyword>
<protein>
    <submittedName>
        <fullName evidence="3">CRISPR-associated protein Cmr2</fullName>
    </submittedName>
</protein>
<organism evidence="3 4">
    <name type="scientific">Tepidamorphus gemmatus</name>
    <dbReference type="NCBI Taxonomy" id="747076"/>
    <lineage>
        <taxon>Bacteria</taxon>
        <taxon>Pseudomonadati</taxon>
        <taxon>Pseudomonadota</taxon>
        <taxon>Alphaproteobacteria</taxon>
        <taxon>Hyphomicrobiales</taxon>
        <taxon>Tepidamorphaceae</taxon>
        <taxon>Tepidamorphus</taxon>
    </lineage>
</organism>
<accession>A0A4R3MAB8</accession>
<comment type="caution">
    <text evidence="3">The sequence shown here is derived from an EMBL/GenBank/DDBJ whole genome shotgun (WGS) entry which is preliminary data.</text>
</comment>
<evidence type="ECO:0000259" key="2">
    <source>
        <dbReference type="Pfam" id="PF03787"/>
    </source>
</evidence>
<dbReference type="AlphaFoldDB" id="A0A4R3MAB8"/>
<dbReference type="Pfam" id="PF03787">
    <property type="entry name" value="RAMPs"/>
    <property type="match status" value="1"/>
</dbReference>
<evidence type="ECO:0000313" key="3">
    <source>
        <dbReference type="EMBL" id="TCT10534.1"/>
    </source>
</evidence>